<gene>
    <name evidence="3" type="ORF">CVT25_013638</name>
</gene>
<evidence type="ECO:0000313" key="4">
    <source>
        <dbReference type="Proteomes" id="UP000283269"/>
    </source>
</evidence>
<evidence type="ECO:0000256" key="2">
    <source>
        <dbReference type="SAM" id="SignalP"/>
    </source>
</evidence>
<feature type="compositionally biased region" description="Polar residues" evidence="1">
    <location>
        <begin position="123"/>
        <end position="132"/>
    </location>
</feature>
<feature type="chain" id="PRO_5019053890" evidence="2">
    <location>
        <begin position="24"/>
        <end position="132"/>
    </location>
</feature>
<name>A0A409WTG9_PSICY</name>
<sequence>MIVESAAAYALVLLLYAIDTVAPSVGVLGSPLNEADYYIATIVNVVAMQGMAPTILVARVAANDNQTVASSTMTHISGLKFGSQQESGNGHSGNSTGGEINGSVHRDDAEPTPVVEVKREPNTDATSGDNQV</sequence>
<evidence type="ECO:0000256" key="1">
    <source>
        <dbReference type="SAM" id="MobiDB-lite"/>
    </source>
</evidence>
<keyword evidence="4" id="KW-1185">Reference proteome</keyword>
<feature type="region of interest" description="Disordered" evidence="1">
    <location>
        <begin position="79"/>
        <end position="132"/>
    </location>
</feature>
<evidence type="ECO:0000313" key="3">
    <source>
        <dbReference type="EMBL" id="PPQ81766.1"/>
    </source>
</evidence>
<reference evidence="3 4" key="1">
    <citation type="journal article" date="2018" name="Evol. Lett.">
        <title>Horizontal gene cluster transfer increased hallucinogenic mushroom diversity.</title>
        <authorList>
            <person name="Reynolds H.T."/>
            <person name="Vijayakumar V."/>
            <person name="Gluck-Thaler E."/>
            <person name="Korotkin H.B."/>
            <person name="Matheny P.B."/>
            <person name="Slot J.C."/>
        </authorList>
    </citation>
    <scope>NUCLEOTIDE SEQUENCE [LARGE SCALE GENOMIC DNA]</scope>
    <source>
        <strain evidence="3 4">2631</strain>
    </source>
</reference>
<dbReference type="OrthoDB" id="2877466at2759"/>
<dbReference type="AlphaFoldDB" id="A0A409WTG9"/>
<dbReference type="Proteomes" id="UP000283269">
    <property type="component" value="Unassembled WGS sequence"/>
</dbReference>
<accession>A0A409WTG9</accession>
<dbReference type="EMBL" id="NHYD01003213">
    <property type="protein sequence ID" value="PPQ81766.1"/>
    <property type="molecule type" value="Genomic_DNA"/>
</dbReference>
<comment type="caution">
    <text evidence="3">The sequence shown here is derived from an EMBL/GenBank/DDBJ whole genome shotgun (WGS) entry which is preliminary data.</text>
</comment>
<protein>
    <submittedName>
        <fullName evidence="3">Uncharacterized protein</fullName>
    </submittedName>
</protein>
<feature type="signal peptide" evidence="2">
    <location>
        <begin position="1"/>
        <end position="23"/>
    </location>
</feature>
<proteinExistence type="predicted"/>
<keyword evidence="2" id="KW-0732">Signal</keyword>
<dbReference type="InParanoid" id="A0A409WTG9"/>
<organism evidence="3 4">
    <name type="scientific">Psilocybe cyanescens</name>
    <dbReference type="NCBI Taxonomy" id="93625"/>
    <lineage>
        <taxon>Eukaryota</taxon>
        <taxon>Fungi</taxon>
        <taxon>Dikarya</taxon>
        <taxon>Basidiomycota</taxon>
        <taxon>Agaricomycotina</taxon>
        <taxon>Agaricomycetes</taxon>
        <taxon>Agaricomycetidae</taxon>
        <taxon>Agaricales</taxon>
        <taxon>Agaricineae</taxon>
        <taxon>Strophariaceae</taxon>
        <taxon>Psilocybe</taxon>
    </lineage>
</organism>